<sequence>MADNRHGDIRDVAPHVGAITRVKTLEHYISNDLIIGSVATLPSDVKVLYPAFPSQIMKEYANYQEAYYLRSKLPKSSELWYERPTGNFVGQFMYAEVSDIYVDHHGNYYRGHMKKTFVKQHESMGDQFSDGRTAFPDPDSPFAKQLLPGHTYPVEVDEFFSITEPTPDELIEAKAHRQKALDDGWITKEHELLFEQPPEPLHCFLAGTEVDMWDGTTRPIEEINLNDLVVSYDDSGNLVPGRVTRTLVNEVRHILDLHGLMITPGHVTLCGDGEFAGQHVPIIDILRTDGALVEKNGSLVRAATGSPVGSIEDRKVWAVAGTKKGNKIEVADKGQIRLGTRFLTQDGRDLSVLDMIEEMGAVLNDAGMLVGKGDGARGFVFHWEHTPMLPKPEDYVLQRSELSLNDIYAINEWEAVGPQTPAPSLLGSADSLKIKM</sequence>
<organism evidence="1 2">
    <name type="scientific">Denitrobaculum tricleocarpae</name>
    <dbReference type="NCBI Taxonomy" id="2591009"/>
    <lineage>
        <taxon>Bacteria</taxon>
        <taxon>Pseudomonadati</taxon>
        <taxon>Pseudomonadota</taxon>
        <taxon>Alphaproteobacteria</taxon>
        <taxon>Rhodospirillales</taxon>
        <taxon>Rhodospirillaceae</taxon>
        <taxon>Denitrobaculum</taxon>
    </lineage>
</organism>
<dbReference type="RefSeq" id="WP_142896449.1">
    <property type="nucleotide sequence ID" value="NZ_ML660054.1"/>
</dbReference>
<dbReference type="Proteomes" id="UP000315252">
    <property type="component" value="Unassembled WGS sequence"/>
</dbReference>
<protein>
    <recommendedName>
        <fullName evidence="3">Hint domain-containing protein</fullName>
    </recommendedName>
</protein>
<evidence type="ECO:0000313" key="1">
    <source>
        <dbReference type="EMBL" id="TQV80735.1"/>
    </source>
</evidence>
<dbReference type="EMBL" id="VHSH01000003">
    <property type="protein sequence ID" value="TQV80735.1"/>
    <property type="molecule type" value="Genomic_DNA"/>
</dbReference>
<evidence type="ECO:0008006" key="3">
    <source>
        <dbReference type="Google" id="ProtNLM"/>
    </source>
</evidence>
<proteinExistence type="predicted"/>
<dbReference type="InterPro" id="IPR036844">
    <property type="entry name" value="Hint_dom_sf"/>
</dbReference>
<gene>
    <name evidence="1" type="ORF">FKG95_11310</name>
</gene>
<name>A0A545TU36_9PROT</name>
<dbReference type="GO" id="GO:0016539">
    <property type="term" value="P:intein-mediated protein splicing"/>
    <property type="evidence" value="ECO:0007669"/>
    <property type="project" value="InterPro"/>
</dbReference>
<evidence type="ECO:0000313" key="2">
    <source>
        <dbReference type="Proteomes" id="UP000315252"/>
    </source>
</evidence>
<dbReference type="SUPFAM" id="SSF51294">
    <property type="entry name" value="Hedgehog/intein (Hint) domain"/>
    <property type="match status" value="1"/>
</dbReference>
<dbReference type="InterPro" id="IPR006141">
    <property type="entry name" value="Intein_N"/>
</dbReference>
<dbReference type="Gene3D" id="2.170.16.10">
    <property type="entry name" value="Hedgehog/Intein (Hint) domain"/>
    <property type="match status" value="1"/>
</dbReference>
<dbReference type="PROSITE" id="PS50817">
    <property type="entry name" value="INTEIN_N_TER"/>
    <property type="match status" value="1"/>
</dbReference>
<dbReference type="OrthoDB" id="7355177at2"/>
<accession>A0A545TU36</accession>
<dbReference type="AlphaFoldDB" id="A0A545TU36"/>
<keyword evidence="2" id="KW-1185">Reference proteome</keyword>
<comment type="caution">
    <text evidence="1">The sequence shown here is derived from an EMBL/GenBank/DDBJ whole genome shotgun (WGS) entry which is preliminary data.</text>
</comment>
<reference evidence="1 2" key="1">
    <citation type="submission" date="2019-06" db="EMBL/GenBank/DDBJ databases">
        <title>Whole genome sequence for Rhodospirillaceae sp. R148.</title>
        <authorList>
            <person name="Wang G."/>
        </authorList>
    </citation>
    <scope>NUCLEOTIDE SEQUENCE [LARGE SCALE GENOMIC DNA]</scope>
    <source>
        <strain evidence="1 2">R148</strain>
    </source>
</reference>